<feature type="transmembrane region" description="Helical" evidence="2">
    <location>
        <begin position="252"/>
        <end position="270"/>
    </location>
</feature>
<reference evidence="3 4" key="1">
    <citation type="submission" date="2010-05" db="EMBL/GenBank/DDBJ databases">
        <title>The Genome Sequence of Thecamonas trahens ATCC 50062.</title>
        <authorList>
            <consortium name="The Broad Institute Genome Sequencing Platform"/>
            <person name="Russ C."/>
            <person name="Cuomo C."/>
            <person name="Shea T."/>
            <person name="Young S.K."/>
            <person name="Zeng Q."/>
            <person name="Koehrsen M."/>
            <person name="Haas B."/>
            <person name="Borodovsky M."/>
            <person name="Guigo R."/>
            <person name="Alvarado L."/>
            <person name="Berlin A."/>
            <person name="Bochicchio J."/>
            <person name="Borenstein D."/>
            <person name="Chapman S."/>
            <person name="Chen Z."/>
            <person name="Freedman E."/>
            <person name="Gellesch M."/>
            <person name="Goldberg J."/>
            <person name="Griggs A."/>
            <person name="Gujja S."/>
            <person name="Heilman E."/>
            <person name="Heiman D."/>
            <person name="Hepburn T."/>
            <person name="Howarth C."/>
            <person name="Jen D."/>
            <person name="Larson L."/>
            <person name="Mehta T."/>
            <person name="Park D."/>
            <person name="Pearson M."/>
            <person name="Roberts A."/>
            <person name="Saif S."/>
            <person name="Shenoy N."/>
            <person name="Sisk P."/>
            <person name="Stolte C."/>
            <person name="Sykes S."/>
            <person name="Thomson T."/>
            <person name="Walk T."/>
            <person name="White J."/>
            <person name="Yandava C."/>
            <person name="Burger G."/>
            <person name="Gray M.W."/>
            <person name="Holland P.W.H."/>
            <person name="King N."/>
            <person name="Lang F.B.F."/>
            <person name="Roger A.J."/>
            <person name="Ruiz-Trillo I."/>
            <person name="Lander E."/>
            <person name="Nusbaum C."/>
        </authorList>
    </citation>
    <scope>NUCLEOTIDE SEQUENCE [LARGE SCALE GENOMIC DNA]</scope>
    <source>
        <strain evidence="3 4">ATCC 50062</strain>
    </source>
</reference>
<organism evidence="3 4">
    <name type="scientific">Thecamonas trahens ATCC 50062</name>
    <dbReference type="NCBI Taxonomy" id="461836"/>
    <lineage>
        <taxon>Eukaryota</taxon>
        <taxon>Apusozoa</taxon>
        <taxon>Apusomonadida</taxon>
        <taxon>Apusomonadidae</taxon>
        <taxon>Thecamonas</taxon>
    </lineage>
</organism>
<evidence type="ECO:0000313" key="4">
    <source>
        <dbReference type="Proteomes" id="UP000054408"/>
    </source>
</evidence>
<dbReference type="Proteomes" id="UP000054408">
    <property type="component" value="Unassembled WGS sequence"/>
</dbReference>
<accession>A0A0L0DIN1</accession>
<gene>
    <name evidence="3" type="ORF">AMSG_08214</name>
</gene>
<protein>
    <submittedName>
        <fullName evidence="3">Uncharacterized protein</fullName>
    </submittedName>
</protein>
<feature type="transmembrane region" description="Helical" evidence="2">
    <location>
        <begin position="12"/>
        <end position="39"/>
    </location>
</feature>
<dbReference type="AlphaFoldDB" id="A0A0L0DIN1"/>
<feature type="compositionally biased region" description="Low complexity" evidence="1">
    <location>
        <begin position="440"/>
        <end position="452"/>
    </location>
</feature>
<keyword evidence="2" id="KW-0472">Membrane</keyword>
<feature type="transmembrane region" description="Helical" evidence="2">
    <location>
        <begin position="90"/>
        <end position="110"/>
    </location>
</feature>
<feature type="compositionally biased region" description="Pro residues" evidence="1">
    <location>
        <begin position="425"/>
        <end position="439"/>
    </location>
</feature>
<keyword evidence="4" id="KW-1185">Reference proteome</keyword>
<evidence type="ECO:0000313" key="3">
    <source>
        <dbReference type="EMBL" id="KNC51966.1"/>
    </source>
</evidence>
<dbReference type="RefSeq" id="XP_013755553.1">
    <property type="nucleotide sequence ID" value="XM_013900099.1"/>
</dbReference>
<sequence length="487" mass="54191">MTSERCLAVDWLPVATAVVLGLIVIIGFVILCLCAKLCFKDGNYRKGGVDVPRKPTLIRYWKHEHSLLGVLWQKPPYPTNQVELDRKRKVMLLALMFFLNFMVIGFISLFTPSFPSCAQARDAMENARLDRAGPNYIPFLVGYNRDLRSYRYDDSGSAAFTKYKARAQSANVGVAEERPCWEYCRSANATVPTRDFISRLLIFSRTLVDNRLECDQVLNDALRSSLVCYDYRWKGDDTCDSSILVSLSSTEFILRGILVVFVVLPIVVVYKRLLRCTESDHTPCIGQFFAYPFIIIIFVISFILAWVLAVSLQGEVVGDFTISFLFSFLLSLLFEFPKLGFFYIMYKGKRLERVYLEATGRHMENGVLVVDSLTSSSSAQSVFDLEAFEADHGKVNDNGSATVVLRQAPGFQSPYANNQQQSQYRPPPGQPYGAPPVMSPYPGADPGYGAAPPGAPYGAPHPYAATSGAYGAPVPGAPYGAPMYGRR</sequence>
<dbReference type="EMBL" id="GL349471">
    <property type="protein sequence ID" value="KNC51966.1"/>
    <property type="molecule type" value="Genomic_DNA"/>
</dbReference>
<name>A0A0L0DIN1_THETB</name>
<proteinExistence type="predicted"/>
<feature type="region of interest" description="Disordered" evidence="1">
    <location>
        <begin position="415"/>
        <end position="452"/>
    </location>
</feature>
<keyword evidence="2" id="KW-1133">Transmembrane helix</keyword>
<evidence type="ECO:0000256" key="2">
    <source>
        <dbReference type="SAM" id="Phobius"/>
    </source>
</evidence>
<dbReference type="GeneID" id="25566951"/>
<keyword evidence="2" id="KW-0812">Transmembrane</keyword>
<evidence type="ECO:0000256" key="1">
    <source>
        <dbReference type="SAM" id="MobiDB-lite"/>
    </source>
</evidence>
<feature type="transmembrane region" description="Helical" evidence="2">
    <location>
        <begin position="290"/>
        <end position="312"/>
    </location>
</feature>
<feature type="transmembrane region" description="Helical" evidence="2">
    <location>
        <begin position="324"/>
        <end position="346"/>
    </location>
</feature>